<keyword evidence="5" id="KW-1185">Reference proteome</keyword>
<evidence type="ECO:0000259" key="3">
    <source>
        <dbReference type="Pfam" id="PF01370"/>
    </source>
</evidence>
<feature type="domain" description="NAD-dependent epimerase/dehydratase" evidence="3">
    <location>
        <begin position="4"/>
        <end position="233"/>
    </location>
</feature>
<evidence type="ECO:0000313" key="5">
    <source>
        <dbReference type="Proteomes" id="UP000782554"/>
    </source>
</evidence>
<gene>
    <name evidence="4" type="ORF">K3181_01055</name>
</gene>
<dbReference type="EMBL" id="JAIGNU010000001">
    <property type="protein sequence ID" value="MBX7500027.1"/>
    <property type="molecule type" value="Genomic_DNA"/>
</dbReference>
<accession>A0ABS7JQX0</accession>
<dbReference type="InterPro" id="IPR001509">
    <property type="entry name" value="Epimerase_deHydtase"/>
</dbReference>
<reference evidence="4 5" key="1">
    <citation type="submission" date="2021-08" db="EMBL/GenBank/DDBJ databases">
        <title>Comparative Genomics Analysis of the Genus Qipengyuania Reveals Extensive Genetic Diversity and Metabolic Versatility, Including the Description of Fifteen Novel Species.</title>
        <authorList>
            <person name="Liu Y."/>
        </authorList>
    </citation>
    <scope>NUCLEOTIDE SEQUENCE [LARGE SCALE GENOMIC DNA]</scope>
    <source>
        <strain evidence="4 5">YG27</strain>
    </source>
</reference>
<evidence type="ECO:0000256" key="2">
    <source>
        <dbReference type="ARBA" id="ARBA00007637"/>
    </source>
</evidence>
<name>A0ABS7JQX0_9SPHN</name>
<dbReference type="Gene3D" id="3.40.50.720">
    <property type="entry name" value="NAD(P)-binding Rossmann-like Domain"/>
    <property type="match status" value="1"/>
</dbReference>
<dbReference type="Gene3D" id="3.90.25.10">
    <property type="entry name" value="UDP-galactose 4-epimerase, domain 1"/>
    <property type="match status" value="1"/>
</dbReference>
<evidence type="ECO:0000313" key="4">
    <source>
        <dbReference type="EMBL" id="MBX7500027.1"/>
    </source>
</evidence>
<dbReference type="SUPFAM" id="SSF51735">
    <property type="entry name" value="NAD(P)-binding Rossmann-fold domains"/>
    <property type="match status" value="1"/>
</dbReference>
<organism evidence="4 5">
    <name type="scientific">Qipengyuania mesophila</name>
    <dbReference type="NCBI Taxonomy" id="2867246"/>
    <lineage>
        <taxon>Bacteria</taxon>
        <taxon>Pseudomonadati</taxon>
        <taxon>Pseudomonadota</taxon>
        <taxon>Alphaproteobacteria</taxon>
        <taxon>Sphingomonadales</taxon>
        <taxon>Erythrobacteraceae</taxon>
        <taxon>Qipengyuania</taxon>
    </lineage>
</organism>
<proteinExistence type="inferred from homology"/>
<dbReference type="Proteomes" id="UP000782554">
    <property type="component" value="Unassembled WGS sequence"/>
</dbReference>
<protein>
    <submittedName>
        <fullName evidence="4">NAD-dependent epimerase/dehydratase family protein</fullName>
    </submittedName>
</protein>
<sequence length="305" mass="33066">MRLLIIGGTGFIGRHFVRAARARGYEVGIASRSARPDDDNLGTCDWVEGGIETLCEVPRILAEYDWVCHLASTVVPASSNADPERDVRENLALFVRFLEAMRGQGADRLLYLSTGGALYGPPDYSPINEDHPKRPVSSYGIVKVAAEMYLRMYREAYGLQPAIVRPSNPYGPGQTSIGQLGAVNTFLSLARDGREATIYGDGSIVRDFVHVDDLCAMLLAIVGRRASGTYNCGSGSGTSLNDLIAVVEEITGKPLARRHMPARSVDPASVVLDITRARKDLGWAPEIALRDGVRQCWGSISAREG</sequence>
<dbReference type="Pfam" id="PF01370">
    <property type="entry name" value="Epimerase"/>
    <property type="match status" value="1"/>
</dbReference>
<comment type="pathway">
    <text evidence="1">Bacterial outer membrane biogenesis; LPS O-antigen biosynthesis.</text>
</comment>
<dbReference type="InterPro" id="IPR036291">
    <property type="entry name" value="NAD(P)-bd_dom_sf"/>
</dbReference>
<dbReference type="PANTHER" id="PTHR43000">
    <property type="entry name" value="DTDP-D-GLUCOSE 4,6-DEHYDRATASE-RELATED"/>
    <property type="match status" value="1"/>
</dbReference>
<evidence type="ECO:0000256" key="1">
    <source>
        <dbReference type="ARBA" id="ARBA00005125"/>
    </source>
</evidence>
<dbReference type="RefSeq" id="WP_221599993.1">
    <property type="nucleotide sequence ID" value="NZ_JAIGNU010000001.1"/>
</dbReference>
<comment type="caution">
    <text evidence="4">The sequence shown here is derived from an EMBL/GenBank/DDBJ whole genome shotgun (WGS) entry which is preliminary data.</text>
</comment>
<comment type="similarity">
    <text evidence="2">Belongs to the NAD(P)-dependent epimerase/dehydratase family.</text>
</comment>